<sequence>MVDYSKQIAMNTLDYDKTFSLGLRWQQYVLANLEFADDMVKHDFVEHFDEIPEDILKQVSELQGQGMLVKVNSADIKLTDISLDVSSSDKKIEHLYQVKNGLLSEYDQRVLVTDSDLDTVVPTFNHKSNNSDEGLIGESESENIKDTGTNDDVQSYIFQLIAANRIVSYEDIEGDAFSILAIDKHGLVKRVELKDVDAESVGLLEKEIDQVPDDVKEKAELLDSLPIQAHWFMGDVSVDNIEVNDDWDNGLKEIITAEGNHIVVAPNKDVTVVDSDNNIVYTDNEDIKQHQMNDKSSKSRAVNDTVKDVVKSVENLHKTAKVGGNIAKGLATQGLVIGVAKSLENAKSKADDGLEL</sequence>
<comment type="caution">
    <text evidence="1">The sequence shown here is derived from an EMBL/GenBank/DDBJ whole genome shotgun (WGS) entry which is preliminary data.</text>
</comment>
<evidence type="ECO:0000313" key="1">
    <source>
        <dbReference type="EMBL" id="GET06255.1"/>
    </source>
</evidence>
<protein>
    <submittedName>
        <fullName evidence="1">Uncharacterized protein</fullName>
    </submittedName>
</protein>
<organism evidence="1">
    <name type="scientific">Ligilactobacillus agilis</name>
    <dbReference type="NCBI Taxonomy" id="1601"/>
    <lineage>
        <taxon>Bacteria</taxon>
        <taxon>Bacillati</taxon>
        <taxon>Bacillota</taxon>
        <taxon>Bacilli</taxon>
        <taxon>Lactobacillales</taxon>
        <taxon>Lactobacillaceae</taxon>
        <taxon>Ligilactobacillus</taxon>
    </lineage>
</organism>
<accession>A0A6F9XM36</accession>
<name>A0A6F9XM36_9LACO</name>
<proteinExistence type="predicted"/>
<dbReference type="Proteomes" id="UP000494265">
    <property type="component" value="Unassembled WGS sequence"/>
</dbReference>
<dbReference type="RefSeq" id="WP_172584753.1">
    <property type="nucleotide sequence ID" value="NZ_BLAM01000126.1"/>
</dbReference>
<dbReference type="AlphaFoldDB" id="A0A6F9XM36"/>
<dbReference type="EMBL" id="BLAM01000126">
    <property type="protein sequence ID" value="GET06255.1"/>
    <property type="molecule type" value="Genomic_DNA"/>
</dbReference>
<reference evidence="1" key="1">
    <citation type="submission" date="2019-10" db="EMBL/GenBank/DDBJ databases">
        <title>Lactobacillus agilis SY212 Whole Genome Sequencing Project.</title>
        <authorList>
            <person name="Suzuki S."/>
            <person name="Endo A."/>
            <person name="Maeno S."/>
            <person name="Shiwa Y."/>
            <person name="Matsutani M."/>
            <person name="Kajikawa A."/>
        </authorList>
    </citation>
    <scope>NUCLEOTIDE SEQUENCE</scope>
    <source>
        <strain evidence="1">SY212</strain>
    </source>
</reference>
<gene>
    <name evidence="1" type="ORF">SY212_12850</name>
</gene>